<sequence length="90" mass="10167">MGEAAESRLKESSHLRIDVLNPRQRSELKLKMNRKSTHKPVCVCVCVCVQPVGRAKFPQESRLSGLHAATNRARFGQMARLSWTLTQGMF</sequence>
<evidence type="ECO:0000313" key="2">
    <source>
        <dbReference type="Proteomes" id="UP000784294"/>
    </source>
</evidence>
<comment type="caution">
    <text evidence="1">The sequence shown here is derived from an EMBL/GenBank/DDBJ whole genome shotgun (WGS) entry which is preliminary data.</text>
</comment>
<dbReference type="AlphaFoldDB" id="A0A3S5A049"/>
<gene>
    <name evidence="1" type="ORF">PXEA_LOCUS1849</name>
</gene>
<reference evidence="1" key="1">
    <citation type="submission" date="2018-11" db="EMBL/GenBank/DDBJ databases">
        <authorList>
            <consortium name="Pathogen Informatics"/>
        </authorList>
    </citation>
    <scope>NUCLEOTIDE SEQUENCE</scope>
</reference>
<dbReference type="EMBL" id="CAAALY010003900">
    <property type="protein sequence ID" value="VEL08409.1"/>
    <property type="molecule type" value="Genomic_DNA"/>
</dbReference>
<keyword evidence="2" id="KW-1185">Reference proteome</keyword>
<proteinExistence type="predicted"/>
<dbReference type="Proteomes" id="UP000784294">
    <property type="component" value="Unassembled WGS sequence"/>
</dbReference>
<accession>A0A3S5A049</accession>
<protein>
    <submittedName>
        <fullName evidence="1">Uncharacterized protein</fullName>
    </submittedName>
</protein>
<organism evidence="1 2">
    <name type="scientific">Protopolystoma xenopodis</name>
    <dbReference type="NCBI Taxonomy" id="117903"/>
    <lineage>
        <taxon>Eukaryota</taxon>
        <taxon>Metazoa</taxon>
        <taxon>Spiralia</taxon>
        <taxon>Lophotrochozoa</taxon>
        <taxon>Platyhelminthes</taxon>
        <taxon>Monogenea</taxon>
        <taxon>Polyopisthocotylea</taxon>
        <taxon>Polystomatidea</taxon>
        <taxon>Polystomatidae</taxon>
        <taxon>Protopolystoma</taxon>
    </lineage>
</organism>
<evidence type="ECO:0000313" key="1">
    <source>
        <dbReference type="EMBL" id="VEL08409.1"/>
    </source>
</evidence>
<name>A0A3S5A049_9PLAT</name>